<dbReference type="Proteomes" id="UP001476247">
    <property type="component" value="Unassembled WGS sequence"/>
</dbReference>
<keyword evidence="2" id="KW-1185">Reference proteome</keyword>
<reference evidence="1 2" key="1">
    <citation type="submission" date="2024-04" db="EMBL/GenBank/DDBJ databases">
        <title>genome sequences of Mucor flavus KT1a and Helicostylum pulchrum KT1b strains isolation_sourced from the surface of a dry-aged beef.</title>
        <authorList>
            <person name="Toyotome T."/>
            <person name="Hosono M."/>
            <person name="Torimaru M."/>
            <person name="Fukuda K."/>
            <person name="Mikami N."/>
        </authorList>
    </citation>
    <scope>NUCLEOTIDE SEQUENCE [LARGE SCALE GENOMIC DNA]</scope>
    <source>
        <strain evidence="1 2">KT1b</strain>
    </source>
</reference>
<organism evidence="1 2">
    <name type="scientific">Helicostylum pulchrum</name>
    <dbReference type="NCBI Taxonomy" id="562976"/>
    <lineage>
        <taxon>Eukaryota</taxon>
        <taxon>Fungi</taxon>
        <taxon>Fungi incertae sedis</taxon>
        <taxon>Mucoromycota</taxon>
        <taxon>Mucoromycotina</taxon>
        <taxon>Mucoromycetes</taxon>
        <taxon>Mucorales</taxon>
        <taxon>Mucorineae</taxon>
        <taxon>Mucoraceae</taxon>
        <taxon>Helicostylum</taxon>
    </lineage>
</organism>
<evidence type="ECO:0000313" key="1">
    <source>
        <dbReference type="EMBL" id="GAA5802279.1"/>
    </source>
</evidence>
<protein>
    <submittedName>
        <fullName evidence="1">Uncharacterized protein</fullName>
    </submittedName>
</protein>
<proteinExistence type="predicted"/>
<comment type="caution">
    <text evidence="1">The sequence shown here is derived from an EMBL/GenBank/DDBJ whole genome shotgun (WGS) entry which is preliminary data.</text>
</comment>
<accession>A0ABP9Y5M7</accession>
<dbReference type="EMBL" id="BAABUJ010000022">
    <property type="protein sequence ID" value="GAA5802279.1"/>
    <property type="molecule type" value="Genomic_DNA"/>
</dbReference>
<evidence type="ECO:0000313" key="2">
    <source>
        <dbReference type="Proteomes" id="UP001476247"/>
    </source>
</evidence>
<name>A0ABP9Y5M7_9FUNG</name>
<gene>
    <name evidence="1" type="ORF">HPULCUR_007742</name>
</gene>
<sequence>MGCLDYLYDCFKNVKNSFQNYQAHTGGYEAHHHVSSGNDSGPKYPPALMETVANNIADTFACGVFALANLICYEKKKTISFNPYYIDGCDIKNDEEDDDNEYYLVNEYDLEDEDYDSDDDINDADLLAAYIDEYGADDDEEYDTCDLSEDEDDTQYPPAKTLDNAWGFINSGDLSVEFKNTTLAPKGPKKAIDFPRLILAQAKKDFFKRLASEPKQNLLRQNKMMARLSPKTKKNFSA</sequence>